<keyword evidence="1" id="KW-1133">Transmembrane helix</keyword>
<feature type="transmembrane region" description="Helical" evidence="1">
    <location>
        <begin position="113"/>
        <end position="132"/>
    </location>
</feature>
<evidence type="ECO:0000313" key="3">
    <source>
        <dbReference type="Proteomes" id="UP000008363"/>
    </source>
</evidence>
<comment type="caution">
    <text evidence="2">The sequence shown here is derived from an EMBL/GenBank/DDBJ whole genome shotgun (WGS) entry which is preliminary data.</text>
</comment>
<dbReference type="OrthoDB" id="4559029at2"/>
<dbReference type="RefSeq" id="WP_006334650.1">
    <property type="nucleotide sequence ID" value="NZ_BAHC01000126.1"/>
</dbReference>
<accession>K6WC71</accession>
<proteinExistence type="predicted"/>
<organism evidence="2 3">
    <name type="scientific">Gordonia rhizosphera NBRC 16068</name>
    <dbReference type="NCBI Taxonomy" id="1108045"/>
    <lineage>
        <taxon>Bacteria</taxon>
        <taxon>Bacillati</taxon>
        <taxon>Actinomycetota</taxon>
        <taxon>Actinomycetes</taxon>
        <taxon>Mycobacteriales</taxon>
        <taxon>Gordoniaceae</taxon>
        <taxon>Gordonia</taxon>
    </lineage>
</organism>
<sequence length="143" mass="15653">MTTRVIRVLLIIVGVLAIANGVALIWDFSRSDQVSIVLWLALGLIAHDAILAPVALGVAWLVRRVLPPDWWKPVLLALAYTNILLLLALPVILPRPAGQYPDNPTVLDRNYGLGLMVAIIAVWVGVFAVMVLPRRLGRSRPQA</sequence>
<dbReference type="Proteomes" id="UP000008363">
    <property type="component" value="Unassembled WGS sequence"/>
</dbReference>
<name>K6WC71_9ACTN</name>
<dbReference type="EMBL" id="BAHC01000126">
    <property type="protein sequence ID" value="GAB91306.1"/>
    <property type="molecule type" value="Genomic_DNA"/>
</dbReference>
<evidence type="ECO:0000256" key="1">
    <source>
        <dbReference type="SAM" id="Phobius"/>
    </source>
</evidence>
<keyword evidence="3" id="KW-1185">Reference proteome</keyword>
<dbReference type="STRING" id="1108045.GORHZ_126_00470"/>
<feature type="transmembrane region" description="Helical" evidence="1">
    <location>
        <begin position="7"/>
        <end position="26"/>
    </location>
</feature>
<feature type="transmembrane region" description="Helical" evidence="1">
    <location>
        <begin position="38"/>
        <end position="62"/>
    </location>
</feature>
<keyword evidence="1" id="KW-0472">Membrane</keyword>
<keyword evidence="1" id="KW-0812">Transmembrane</keyword>
<protein>
    <submittedName>
        <fullName evidence="2">Uncharacterized protein</fullName>
    </submittedName>
</protein>
<evidence type="ECO:0000313" key="2">
    <source>
        <dbReference type="EMBL" id="GAB91306.1"/>
    </source>
</evidence>
<dbReference type="AlphaFoldDB" id="K6WC71"/>
<dbReference type="eggNOG" id="ENOG5032EF6">
    <property type="taxonomic scope" value="Bacteria"/>
</dbReference>
<gene>
    <name evidence="2" type="ORF">GORHZ_126_00470</name>
</gene>
<feature type="transmembrane region" description="Helical" evidence="1">
    <location>
        <begin position="74"/>
        <end position="93"/>
    </location>
</feature>
<reference evidence="2 3" key="1">
    <citation type="submission" date="2012-08" db="EMBL/GenBank/DDBJ databases">
        <title>Whole genome shotgun sequence of Gordonia rhizosphera NBRC 16068.</title>
        <authorList>
            <person name="Takarada H."/>
            <person name="Isaki S."/>
            <person name="Hosoyama A."/>
            <person name="Tsuchikane K."/>
            <person name="Katsumata H."/>
            <person name="Baba S."/>
            <person name="Ohji S."/>
            <person name="Yamazaki S."/>
            <person name="Fujita N."/>
        </authorList>
    </citation>
    <scope>NUCLEOTIDE SEQUENCE [LARGE SCALE GENOMIC DNA]</scope>
    <source>
        <strain evidence="2 3">NBRC 16068</strain>
    </source>
</reference>